<feature type="compositionally biased region" description="Polar residues" evidence="17">
    <location>
        <begin position="854"/>
        <end position="864"/>
    </location>
</feature>
<comment type="subcellular location">
    <subcellularLocation>
        <location evidence="2">Cytoplasm</location>
    </subcellularLocation>
    <subcellularLocation>
        <location evidence="3">Golgi apparatus</location>
    </subcellularLocation>
    <subcellularLocation>
        <location evidence="1">Membrane</location>
    </subcellularLocation>
</comment>
<evidence type="ECO:0000259" key="20">
    <source>
        <dbReference type="PROSITE" id="PS50115"/>
    </source>
</evidence>
<keyword evidence="5" id="KW-0343">GTPase activation</keyword>
<feature type="compositionally biased region" description="Polar residues" evidence="17">
    <location>
        <begin position="870"/>
        <end position="898"/>
    </location>
</feature>
<keyword evidence="11" id="KW-0333">Golgi apparatus</keyword>
<dbReference type="FunFam" id="1.10.220.150:FF:000002">
    <property type="entry name" value="arf-GAP with SH3 domain, ANK repeat and PH domain-containing protein 1"/>
    <property type="match status" value="1"/>
</dbReference>
<dbReference type="PRINTS" id="PR00405">
    <property type="entry name" value="REVINTRACTNG"/>
</dbReference>
<dbReference type="FunFam" id="1.25.40.950:FF:000001">
    <property type="entry name" value="Arf-GAP with SH3 domain, ANK repeat and PH domain-containing protein 1"/>
    <property type="match status" value="1"/>
</dbReference>
<evidence type="ECO:0000256" key="16">
    <source>
        <dbReference type="PROSITE-ProRule" id="PRU00288"/>
    </source>
</evidence>
<feature type="compositionally biased region" description="Pro residues" evidence="17">
    <location>
        <begin position="824"/>
        <end position="841"/>
    </location>
</feature>
<feature type="compositionally biased region" description="Polar residues" evidence="17">
    <location>
        <begin position="287"/>
        <end position="300"/>
    </location>
</feature>
<evidence type="ECO:0000256" key="5">
    <source>
        <dbReference type="ARBA" id="ARBA00022468"/>
    </source>
</evidence>
<dbReference type="FunFam" id="1.20.1270.60:FF:000004">
    <property type="entry name" value="Arf-GAP with SH3 domain, ANK repeat and PH domain-containing protein 1"/>
    <property type="match status" value="1"/>
</dbReference>
<evidence type="ECO:0000259" key="19">
    <source>
        <dbReference type="PROSITE" id="PS50003"/>
    </source>
</evidence>
<keyword evidence="6" id="KW-0963">Cytoplasm</keyword>
<reference evidence="21" key="2">
    <citation type="submission" date="2025-09" db="UniProtKB">
        <authorList>
            <consortium name="Ensembl"/>
        </authorList>
    </citation>
    <scope>IDENTIFICATION</scope>
</reference>
<evidence type="ECO:0000256" key="13">
    <source>
        <dbReference type="ARBA" id="ARBA00023136"/>
    </source>
</evidence>
<feature type="domain" description="PH" evidence="19">
    <location>
        <begin position="305"/>
        <end position="397"/>
    </location>
</feature>
<dbReference type="InterPro" id="IPR038508">
    <property type="entry name" value="ArfGAP_dom_sf"/>
</dbReference>
<dbReference type="PROSITE" id="PS50088">
    <property type="entry name" value="ANK_REPEAT"/>
    <property type="match status" value="1"/>
</dbReference>
<dbReference type="SMART" id="SM00248">
    <property type="entry name" value="ANK"/>
    <property type="match status" value="2"/>
</dbReference>
<dbReference type="CDD" id="cd13251">
    <property type="entry name" value="PH_ASAP"/>
    <property type="match status" value="1"/>
</dbReference>
<keyword evidence="7" id="KW-0597">Phosphoprotein</keyword>
<keyword evidence="8" id="KW-0479">Metal-binding</keyword>
<evidence type="ECO:0000313" key="22">
    <source>
        <dbReference type="Proteomes" id="UP000694409"/>
    </source>
</evidence>
<dbReference type="SUPFAM" id="SSF103657">
    <property type="entry name" value="BAR/IMD domain-like"/>
    <property type="match status" value="1"/>
</dbReference>
<sequence length="976" mass="108838">MPDQISVSEFVSETNEDYKSPTASNFTTRMAQCRNTVAAIEEALDVDRTVLYKMKKSVKAINLSGLAHVENEEQYTQALEKFGGNCVCRDDPDLGTAFLKFSVFTKELTALFKNLIQNMNNIITFPLDSLLKGDLKGVKGDLKKPFDKAWKDYETKVTKIEKEKKEHAKLHGMIRTEISGAEIAEEMEKERRFFQLQMCEYLLKVNEIKIKKGVDLLQNLIKYFHAQCNFFQDGLKAVESLKPSIEMLSTDLYTIKQAQDEERRQLTQLRDILKSALQVDQKEDSQIRQSTAYSLHQPQGNKEHGTERSGSLYKKSDGIRKVWQKRKCSVKNGFLTISHGTANRPPAKLNLLTCQVKTNPEEKKCFDLISHDRTYHFQAEDEQECQIWTSVLQNSKEEALNNAFKGDDNTGENNIVQELTKEIISEVQRMTGNDVCCDCGAQDPTWLSTNLGILTCIECSGIHRELGVHYSRMQSLTLDVLGTSELLLAKNIGNAGFNEIMEFCLPVDEVVKPNPSSDMNARKDYITAKYIERKYARKKHADNAAKLHALCEAVKSRDILGLVQVYADGVDLTEKIPLANGHEQDETALHLAVRSVDRTSLHIVDFLVQNSGNLDKQTCKGSTALHYCCLTDNVECLKLLLRGKASIEIANEAGETPLDIAKRLKHTHCEELLTQALSGRFNSHVHVEYEWRLLHEDLDESDDDVDEKLQQPSPNRREDRPVSFYQLGSNQLQPNVASLARDAANIAKDKQRGFMPSILQNETYGAILSSSPPPIQPAVPVTSSAPPLPPRNIGKDVLSPAPPPPVAKTASIIEALNQQSKQQPAPPQNKPTPPPLPPQPPSRISQRKPIPGTEKSSGLTNKGQTRGLGSLQQPAGESSSVCDIPGTQTGSTANTLAQIQPPAPMPRKSQISKTKPKRVKAIYNCVADNPDELTFAEGDIIVVDGEEDQEWWIGHIDGDPSRKGAFPVSFVHFIVD</sequence>
<name>A0A8C9NGP9_SERCA</name>
<dbReference type="AlphaFoldDB" id="A0A8C9NGP9"/>
<keyword evidence="10" id="KW-0862">Zinc</keyword>
<proteinExistence type="predicted"/>
<dbReference type="GO" id="GO:0016020">
    <property type="term" value="C:membrane"/>
    <property type="evidence" value="ECO:0007669"/>
    <property type="project" value="UniProtKB-SubCell"/>
</dbReference>
<dbReference type="RefSeq" id="XP_018776195.1">
    <property type="nucleotide sequence ID" value="XM_018920650.3"/>
</dbReference>
<dbReference type="PROSITE" id="PS50002">
    <property type="entry name" value="SH3"/>
    <property type="match status" value="1"/>
</dbReference>
<dbReference type="Gene3D" id="2.30.29.30">
    <property type="entry name" value="Pleckstrin-homology domain (PH domain)/Phosphotyrosine-binding domain (PTB)"/>
    <property type="match status" value="1"/>
</dbReference>
<dbReference type="Pfam" id="PF16746">
    <property type="entry name" value="BAR_3"/>
    <property type="match status" value="1"/>
</dbReference>
<dbReference type="GO" id="GO:0005096">
    <property type="term" value="F:GTPase activator activity"/>
    <property type="evidence" value="ECO:0007669"/>
    <property type="project" value="UniProtKB-KW"/>
</dbReference>
<feature type="repeat" description="ANK" evidence="14">
    <location>
        <begin position="620"/>
        <end position="652"/>
    </location>
</feature>
<evidence type="ECO:0000256" key="7">
    <source>
        <dbReference type="ARBA" id="ARBA00022553"/>
    </source>
</evidence>
<feature type="region of interest" description="Disordered" evidence="17">
    <location>
        <begin position="700"/>
        <end position="721"/>
    </location>
</feature>
<dbReference type="SUPFAM" id="SSF50044">
    <property type="entry name" value="SH3-domain"/>
    <property type="match status" value="1"/>
</dbReference>
<dbReference type="InterPro" id="IPR036770">
    <property type="entry name" value="Ankyrin_rpt-contain_sf"/>
</dbReference>
<dbReference type="Gene3D" id="2.30.30.40">
    <property type="entry name" value="SH3 Domains"/>
    <property type="match status" value="1"/>
</dbReference>
<evidence type="ECO:0000256" key="12">
    <source>
        <dbReference type="ARBA" id="ARBA00023043"/>
    </source>
</evidence>
<dbReference type="InterPro" id="IPR002110">
    <property type="entry name" value="Ankyrin_rpt"/>
</dbReference>
<dbReference type="InterPro" id="IPR001452">
    <property type="entry name" value="SH3_domain"/>
</dbReference>
<dbReference type="OrthoDB" id="435430at2759"/>
<keyword evidence="4 15" id="KW-0728">SH3 domain</keyword>
<feature type="domain" description="SH3" evidence="18">
    <location>
        <begin position="914"/>
        <end position="976"/>
    </location>
</feature>
<feature type="region of interest" description="Disordered" evidence="17">
    <location>
        <begin position="283"/>
        <end position="312"/>
    </location>
</feature>
<dbReference type="PROSITE" id="PS50003">
    <property type="entry name" value="PH_DOMAIN"/>
    <property type="match status" value="1"/>
</dbReference>
<evidence type="ECO:0000256" key="4">
    <source>
        <dbReference type="ARBA" id="ARBA00022443"/>
    </source>
</evidence>
<evidence type="ECO:0000256" key="1">
    <source>
        <dbReference type="ARBA" id="ARBA00004370"/>
    </source>
</evidence>
<dbReference type="Pfam" id="PF00169">
    <property type="entry name" value="PH"/>
    <property type="match status" value="1"/>
</dbReference>
<dbReference type="PANTHER" id="PTHR45854">
    <property type="entry name" value="ASAP FAMILY MEMBER"/>
    <property type="match status" value="1"/>
</dbReference>
<evidence type="ECO:0000313" key="21">
    <source>
        <dbReference type="Ensembl" id="ENSSCAP00000016858.1"/>
    </source>
</evidence>
<dbReference type="SUPFAM" id="SSF57863">
    <property type="entry name" value="ArfGap/RecO-like zinc finger"/>
    <property type="match status" value="1"/>
</dbReference>
<keyword evidence="22" id="KW-1185">Reference proteome</keyword>
<gene>
    <name evidence="21" type="primary">ASAP2</name>
</gene>
<dbReference type="PROSITE" id="PS50297">
    <property type="entry name" value="ANK_REP_REGION"/>
    <property type="match status" value="1"/>
</dbReference>
<accession>A0A8C9NGP9</accession>
<feature type="region of interest" description="Disordered" evidence="17">
    <location>
        <begin position="769"/>
        <end position="915"/>
    </location>
</feature>
<evidence type="ECO:0000256" key="2">
    <source>
        <dbReference type="ARBA" id="ARBA00004496"/>
    </source>
</evidence>
<dbReference type="CTD" id="8853"/>
<evidence type="ECO:0000256" key="6">
    <source>
        <dbReference type="ARBA" id="ARBA00022490"/>
    </source>
</evidence>
<dbReference type="InterPro" id="IPR001849">
    <property type="entry name" value="PH_domain"/>
</dbReference>
<evidence type="ECO:0000256" key="10">
    <source>
        <dbReference type="ARBA" id="ARBA00022833"/>
    </source>
</evidence>
<evidence type="ECO:0000256" key="9">
    <source>
        <dbReference type="ARBA" id="ARBA00022737"/>
    </source>
</evidence>
<dbReference type="InterPro" id="IPR035677">
    <property type="entry name" value="ASAP2_SH3"/>
</dbReference>
<dbReference type="FunFam" id="2.30.30.40:FF:000012">
    <property type="entry name" value="Arf-GAP with SH3 domain, ANK repeat and PH domain-containing protein 2"/>
    <property type="match status" value="1"/>
</dbReference>
<dbReference type="GO" id="GO:0005794">
    <property type="term" value="C:Golgi apparatus"/>
    <property type="evidence" value="ECO:0007669"/>
    <property type="project" value="UniProtKB-SubCell"/>
</dbReference>
<evidence type="ECO:0000256" key="14">
    <source>
        <dbReference type="PROSITE-ProRule" id="PRU00023"/>
    </source>
</evidence>
<dbReference type="InterPro" id="IPR043593">
    <property type="entry name" value="ASAP"/>
</dbReference>
<dbReference type="InterPro" id="IPR027267">
    <property type="entry name" value="AH/BAR_dom_sf"/>
</dbReference>
<dbReference type="InterPro" id="IPR037844">
    <property type="entry name" value="PH_ASAP"/>
</dbReference>
<reference evidence="21" key="1">
    <citation type="submission" date="2025-08" db="UniProtKB">
        <authorList>
            <consortium name="Ensembl"/>
        </authorList>
    </citation>
    <scope>IDENTIFICATION</scope>
</reference>
<dbReference type="PANTHER" id="PTHR45854:SF4">
    <property type="entry name" value="ARF-GAP WITH SH3 DOMAIN, ANK REPEAT AND PH DOMAIN-CONTAINING PROTEIN 2"/>
    <property type="match status" value="1"/>
</dbReference>
<dbReference type="Gene3D" id="1.25.40.950">
    <property type="match status" value="1"/>
</dbReference>
<dbReference type="GO" id="GO:0008270">
    <property type="term" value="F:zinc ion binding"/>
    <property type="evidence" value="ECO:0007669"/>
    <property type="project" value="UniProtKB-KW"/>
</dbReference>
<keyword evidence="13" id="KW-0472">Membrane</keyword>
<dbReference type="Ensembl" id="ENSSCAT00000018887.1">
    <property type="protein sequence ID" value="ENSSCAP00000016858.1"/>
    <property type="gene ID" value="ENSSCAG00000012272.1"/>
</dbReference>
<dbReference type="Gene3D" id="1.20.1270.60">
    <property type="entry name" value="Arfaptin homology (AH) domain/BAR domain"/>
    <property type="match status" value="1"/>
</dbReference>
<dbReference type="GeneID" id="103820390"/>
<keyword evidence="9" id="KW-0677">Repeat</keyword>
<dbReference type="GeneTree" id="ENSGT00940000155623"/>
<dbReference type="Gene3D" id="1.25.40.20">
    <property type="entry name" value="Ankyrin repeat-containing domain"/>
    <property type="match status" value="1"/>
</dbReference>
<dbReference type="InterPro" id="IPR001164">
    <property type="entry name" value="ArfGAP_dom"/>
</dbReference>
<dbReference type="CDD" id="cd07642">
    <property type="entry name" value="BAR_ASAP2"/>
    <property type="match status" value="1"/>
</dbReference>
<dbReference type="OMA" id="ILMKMEC"/>
<evidence type="ECO:0000259" key="18">
    <source>
        <dbReference type="PROSITE" id="PS50002"/>
    </source>
</evidence>
<dbReference type="Pfam" id="PF12796">
    <property type="entry name" value="Ank_2"/>
    <property type="match status" value="1"/>
</dbReference>
<dbReference type="FunFam" id="2.30.29.30:FF:000012">
    <property type="entry name" value="Arf-GAP with SH3 domain, ANK repeat and PH domain-containing protein 2"/>
    <property type="match status" value="1"/>
</dbReference>
<feature type="domain" description="Arf-GAP" evidence="20">
    <location>
        <begin position="421"/>
        <end position="543"/>
    </location>
</feature>
<dbReference type="PROSITE" id="PS50115">
    <property type="entry name" value="ARFGAP"/>
    <property type="match status" value="1"/>
</dbReference>
<dbReference type="InterPro" id="IPR036028">
    <property type="entry name" value="SH3-like_dom_sf"/>
</dbReference>
<dbReference type="SMART" id="SM00105">
    <property type="entry name" value="ArfGap"/>
    <property type="match status" value="1"/>
</dbReference>
<dbReference type="Gene3D" id="1.10.220.150">
    <property type="entry name" value="Arf GTPase activating protein"/>
    <property type="match status" value="1"/>
</dbReference>
<evidence type="ECO:0000256" key="8">
    <source>
        <dbReference type="ARBA" id="ARBA00022723"/>
    </source>
</evidence>
<dbReference type="CDD" id="cd08849">
    <property type="entry name" value="ArfGap_ASAP2"/>
    <property type="match status" value="1"/>
</dbReference>
<organism evidence="21 22">
    <name type="scientific">Serinus canaria</name>
    <name type="common">Island canary</name>
    <name type="synonym">Fringilla canaria</name>
    <dbReference type="NCBI Taxonomy" id="9135"/>
    <lineage>
        <taxon>Eukaryota</taxon>
        <taxon>Metazoa</taxon>
        <taxon>Chordata</taxon>
        <taxon>Craniata</taxon>
        <taxon>Vertebrata</taxon>
        <taxon>Euteleostomi</taxon>
        <taxon>Archelosauria</taxon>
        <taxon>Archosauria</taxon>
        <taxon>Dinosauria</taxon>
        <taxon>Saurischia</taxon>
        <taxon>Theropoda</taxon>
        <taxon>Coelurosauria</taxon>
        <taxon>Aves</taxon>
        <taxon>Neognathae</taxon>
        <taxon>Neoaves</taxon>
        <taxon>Telluraves</taxon>
        <taxon>Australaves</taxon>
        <taxon>Passeriformes</taxon>
        <taxon>Passeroidea</taxon>
        <taxon>Fringillidae</taxon>
        <taxon>Carduelinae</taxon>
        <taxon>Serinus</taxon>
    </lineage>
</organism>
<evidence type="ECO:0000256" key="3">
    <source>
        <dbReference type="ARBA" id="ARBA00004555"/>
    </source>
</evidence>
<dbReference type="InterPro" id="IPR037278">
    <property type="entry name" value="ARFGAP/RecO"/>
</dbReference>
<dbReference type="Proteomes" id="UP000694409">
    <property type="component" value="Unassembled WGS sequence"/>
</dbReference>
<dbReference type="InterPro" id="IPR004148">
    <property type="entry name" value="BAR_dom"/>
</dbReference>
<dbReference type="SUPFAM" id="SSF50729">
    <property type="entry name" value="PH domain-like"/>
    <property type="match status" value="1"/>
</dbReference>
<protein>
    <submittedName>
        <fullName evidence="21">ArfGAP with SH3 domain, ankyrin repeat and PH domain 2</fullName>
    </submittedName>
</protein>
<dbReference type="SUPFAM" id="SSF48403">
    <property type="entry name" value="Ankyrin repeat"/>
    <property type="match status" value="1"/>
</dbReference>
<dbReference type="FunFam" id="1.25.40.20:FF:000006">
    <property type="entry name" value="Arf-GAP with SH3 domain, ANK repeat and PH domain-containing protein 2"/>
    <property type="match status" value="1"/>
</dbReference>
<evidence type="ECO:0000256" key="15">
    <source>
        <dbReference type="PROSITE-ProRule" id="PRU00192"/>
    </source>
</evidence>
<dbReference type="SMART" id="SM00326">
    <property type="entry name" value="SH3"/>
    <property type="match status" value="1"/>
</dbReference>
<dbReference type="Pfam" id="PF01412">
    <property type="entry name" value="ArfGap"/>
    <property type="match status" value="1"/>
</dbReference>
<evidence type="ECO:0000256" key="17">
    <source>
        <dbReference type="SAM" id="MobiDB-lite"/>
    </source>
</evidence>
<dbReference type="Pfam" id="PF14604">
    <property type="entry name" value="SH3_9"/>
    <property type="match status" value="1"/>
</dbReference>
<evidence type="ECO:0000256" key="11">
    <source>
        <dbReference type="ARBA" id="ARBA00023034"/>
    </source>
</evidence>
<keyword evidence="16" id="KW-0863">Zinc-finger</keyword>
<dbReference type="CDD" id="cd11966">
    <property type="entry name" value="SH3_ASAP2"/>
    <property type="match status" value="1"/>
</dbReference>
<keyword evidence="12 14" id="KW-0040">ANK repeat</keyword>
<dbReference type="SMART" id="SM00233">
    <property type="entry name" value="PH"/>
    <property type="match status" value="1"/>
</dbReference>
<dbReference type="InterPro" id="IPR011993">
    <property type="entry name" value="PH-like_dom_sf"/>
</dbReference>